<dbReference type="Pfam" id="PF00186">
    <property type="entry name" value="DHFR_1"/>
    <property type="match status" value="1"/>
</dbReference>
<protein>
    <recommendedName>
        <fullName evidence="3 8">Dihydrofolate reductase</fullName>
        <ecNumber evidence="3 8">1.5.1.3</ecNumber>
    </recommendedName>
</protein>
<dbReference type="SUPFAM" id="SSF53597">
    <property type="entry name" value="Dihydrofolate reductase-like"/>
    <property type="match status" value="1"/>
</dbReference>
<keyword evidence="4 8" id="KW-0554">One-carbon metabolism</keyword>
<evidence type="ECO:0000256" key="7">
    <source>
        <dbReference type="ARBA" id="ARBA00025067"/>
    </source>
</evidence>
<evidence type="ECO:0000256" key="8">
    <source>
        <dbReference type="PIRNR" id="PIRNR000194"/>
    </source>
</evidence>
<dbReference type="PIRSF" id="PIRSF000194">
    <property type="entry name" value="DHFR"/>
    <property type="match status" value="1"/>
</dbReference>
<dbReference type="AlphaFoldDB" id="A0A1F6WW89"/>
<dbReference type="EMBL" id="MFUU01000009">
    <property type="protein sequence ID" value="OGI86151.1"/>
    <property type="molecule type" value="Genomic_DNA"/>
</dbReference>
<dbReference type="GO" id="GO:0006730">
    <property type="term" value="P:one-carbon metabolic process"/>
    <property type="evidence" value="ECO:0007669"/>
    <property type="project" value="UniProtKB-KW"/>
</dbReference>
<keyword evidence="5 8" id="KW-0521">NADP</keyword>
<dbReference type="UniPathway" id="UPA00077">
    <property type="reaction ID" value="UER00158"/>
</dbReference>
<comment type="function">
    <text evidence="7 8">Key enzyme in folate metabolism. Catalyzes an essential reaction for de novo glycine and purine synthesis, and for DNA precursor synthesis.</text>
</comment>
<evidence type="ECO:0000256" key="6">
    <source>
        <dbReference type="ARBA" id="ARBA00023002"/>
    </source>
</evidence>
<dbReference type="InterPro" id="IPR001796">
    <property type="entry name" value="DHFR_dom"/>
</dbReference>
<gene>
    <name evidence="10" type="ORF">A3A01_02480</name>
</gene>
<evidence type="ECO:0000313" key="10">
    <source>
        <dbReference type="EMBL" id="OGI86151.1"/>
    </source>
</evidence>
<evidence type="ECO:0000256" key="2">
    <source>
        <dbReference type="ARBA" id="ARBA00009539"/>
    </source>
</evidence>
<feature type="domain" description="DHFR" evidence="9">
    <location>
        <begin position="1"/>
        <end position="161"/>
    </location>
</feature>
<dbReference type="InterPro" id="IPR012259">
    <property type="entry name" value="DHFR"/>
</dbReference>
<dbReference type="GO" id="GO:0046654">
    <property type="term" value="P:tetrahydrofolate biosynthetic process"/>
    <property type="evidence" value="ECO:0007669"/>
    <property type="project" value="UniProtKB-UniPathway"/>
</dbReference>
<dbReference type="GO" id="GO:0046452">
    <property type="term" value="P:dihydrofolate metabolic process"/>
    <property type="evidence" value="ECO:0007669"/>
    <property type="project" value="TreeGrafter"/>
</dbReference>
<comment type="catalytic activity">
    <reaction evidence="8">
        <text>(6S)-5,6,7,8-tetrahydrofolate + NADP(+) = 7,8-dihydrofolate + NADPH + H(+)</text>
        <dbReference type="Rhea" id="RHEA:15009"/>
        <dbReference type="ChEBI" id="CHEBI:15378"/>
        <dbReference type="ChEBI" id="CHEBI:57451"/>
        <dbReference type="ChEBI" id="CHEBI:57453"/>
        <dbReference type="ChEBI" id="CHEBI:57783"/>
        <dbReference type="ChEBI" id="CHEBI:58349"/>
        <dbReference type="EC" id="1.5.1.3"/>
    </reaction>
</comment>
<dbReference type="PANTHER" id="PTHR48069">
    <property type="entry name" value="DIHYDROFOLATE REDUCTASE"/>
    <property type="match status" value="1"/>
</dbReference>
<dbReference type="EC" id="1.5.1.3" evidence="3 8"/>
<dbReference type="GO" id="GO:0046655">
    <property type="term" value="P:folic acid metabolic process"/>
    <property type="evidence" value="ECO:0007669"/>
    <property type="project" value="TreeGrafter"/>
</dbReference>
<name>A0A1F6WW89_9BACT</name>
<dbReference type="GO" id="GO:0070401">
    <property type="term" value="F:NADP+ binding"/>
    <property type="evidence" value="ECO:0007669"/>
    <property type="project" value="UniProtKB-ARBA"/>
</dbReference>
<dbReference type="Proteomes" id="UP000179352">
    <property type="component" value="Unassembled WGS sequence"/>
</dbReference>
<dbReference type="GO" id="GO:0004146">
    <property type="term" value="F:dihydrofolate reductase activity"/>
    <property type="evidence" value="ECO:0007669"/>
    <property type="project" value="UniProtKB-EC"/>
</dbReference>
<evidence type="ECO:0000256" key="5">
    <source>
        <dbReference type="ARBA" id="ARBA00022857"/>
    </source>
</evidence>
<organism evidence="10 11">
    <name type="scientific">Candidatus Nomurabacteria bacterium RIFCSPLOWO2_01_FULL_39_17</name>
    <dbReference type="NCBI Taxonomy" id="1801770"/>
    <lineage>
        <taxon>Bacteria</taxon>
        <taxon>Candidatus Nomuraibacteriota</taxon>
    </lineage>
</organism>
<dbReference type="PROSITE" id="PS51330">
    <property type="entry name" value="DHFR_2"/>
    <property type="match status" value="1"/>
</dbReference>
<accession>A0A1F6WW89</accession>
<reference evidence="10 11" key="1">
    <citation type="journal article" date="2016" name="Nat. Commun.">
        <title>Thousands of microbial genomes shed light on interconnected biogeochemical processes in an aquifer system.</title>
        <authorList>
            <person name="Anantharaman K."/>
            <person name="Brown C.T."/>
            <person name="Hug L.A."/>
            <person name="Sharon I."/>
            <person name="Castelle C.J."/>
            <person name="Probst A.J."/>
            <person name="Thomas B.C."/>
            <person name="Singh A."/>
            <person name="Wilkins M.J."/>
            <person name="Karaoz U."/>
            <person name="Brodie E.L."/>
            <person name="Williams K.H."/>
            <person name="Hubbard S.S."/>
            <person name="Banfield J.F."/>
        </authorList>
    </citation>
    <scope>NUCLEOTIDE SEQUENCE [LARGE SCALE GENOMIC DNA]</scope>
</reference>
<dbReference type="GO" id="GO:0005829">
    <property type="term" value="C:cytosol"/>
    <property type="evidence" value="ECO:0007669"/>
    <property type="project" value="TreeGrafter"/>
</dbReference>
<dbReference type="STRING" id="1801770.A3A01_02480"/>
<sequence length="162" mass="18767">MISIIAAIGKNNELGKNNSLVWNMPADMQYFRNKTKGHTVIMGRKTFESIGRPMPNRKNIIITRDENYLHHGIDAVHSLDEALKLASEKEAEIFIIGGAEIYRQSMNLADRLYITHIEAEDKDADTFFPEIIPVVWNKISREEHKKDKENPFDYIFSVYEKI</sequence>
<dbReference type="FunFam" id="3.40.430.10:FF:000001">
    <property type="entry name" value="Dihydrofolate reductase"/>
    <property type="match status" value="1"/>
</dbReference>
<proteinExistence type="inferred from homology"/>
<comment type="pathway">
    <text evidence="1 8">Cofactor biosynthesis; tetrahydrofolate biosynthesis; 5,6,7,8-tetrahydrofolate from 7,8-dihydrofolate: step 1/1.</text>
</comment>
<dbReference type="CDD" id="cd00209">
    <property type="entry name" value="DHFR"/>
    <property type="match status" value="1"/>
</dbReference>
<keyword evidence="6 8" id="KW-0560">Oxidoreductase</keyword>
<evidence type="ECO:0000256" key="4">
    <source>
        <dbReference type="ARBA" id="ARBA00022563"/>
    </source>
</evidence>
<dbReference type="InterPro" id="IPR024072">
    <property type="entry name" value="DHFR-like_dom_sf"/>
</dbReference>
<comment type="caution">
    <text evidence="10">The sequence shown here is derived from an EMBL/GenBank/DDBJ whole genome shotgun (WGS) entry which is preliminary data.</text>
</comment>
<dbReference type="PRINTS" id="PR00070">
    <property type="entry name" value="DHFR"/>
</dbReference>
<evidence type="ECO:0000313" key="11">
    <source>
        <dbReference type="Proteomes" id="UP000179352"/>
    </source>
</evidence>
<dbReference type="Gene3D" id="3.40.430.10">
    <property type="entry name" value="Dihydrofolate Reductase, subunit A"/>
    <property type="match status" value="1"/>
</dbReference>
<evidence type="ECO:0000259" key="9">
    <source>
        <dbReference type="PROSITE" id="PS51330"/>
    </source>
</evidence>
<comment type="similarity">
    <text evidence="2 8">Belongs to the dihydrofolate reductase family.</text>
</comment>
<evidence type="ECO:0000256" key="3">
    <source>
        <dbReference type="ARBA" id="ARBA00012856"/>
    </source>
</evidence>
<dbReference type="PANTHER" id="PTHR48069:SF3">
    <property type="entry name" value="DIHYDROFOLATE REDUCTASE"/>
    <property type="match status" value="1"/>
</dbReference>
<evidence type="ECO:0000256" key="1">
    <source>
        <dbReference type="ARBA" id="ARBA00004903"/>
    </source>
</evidence>